<evidence type="ECO:0000256" key="1">
    <source>
        <dbReference type="ARBA" id="ARBA00009242"/>
    </source>
</evidence>
<proteinExistence type="inferred from homology"/>
<evidence type="ECO:0000313" key="5">
    <source>
        <dbReference type="Proteomes" id="UP000215335"/>
    </source>
</evidence>
<organism evidence="4 5">
    <name type="scientific">Trichomalopsis sarcophagae</name>
    <dbReference type="NCBI Taxonomy" id="543379"/>
    <lineage>
        <taxon>Eukaryota</taxon>
        <taxon>Metazoa</taxon>
        <taxon>Ecdysozoa</taxon>
        <taxon>Arthropoda</taxon>
        <taxon>Hexapoda</taxon>
        <taxon>Insecta</taxon>
        <taxon>Pterygota</taxon>
        <taxon>Neoptera</taxon>
        <taxon>Endopterygota</taxon>
        <taxon>Hymenoptera</taxon>
        <taxon>Apocrita</taxon>
        <taxon>Proctotrupomorpha</taxon>
        <taxon>Chalcidoidea</taxon>
        <taxon>Pteromalidae</taxon>
        <taxon>Pteromalinae</taxon>
        <taxon>Trichomalopsis</taxon>
    </lineage>
</organism>
<name>A0A232FC74_9HYME</name>
<dbReference type="NCBIfam" id="TIGR02961">
    <property type="entry name" value="allantoicase"/>
    <property type="match status" value="1"/>
</dbReference>
<dbReference type="InterPro" id="IPR008979">
    <property type="entry name" value="Galactose-bd-like_sf"/>
</dbReference>
<feature type="domain" description="Allantoicase" evidence="3">
    <location>
        <begin position="209"/>
        <end position="362"/>
    </location>
</feature>
<protein>
    <recommendedName>
        <fullName evidence="2">Allantoate amidinohydrolase</fullName>
    </recommendedName>
</protein>
<dbReference type="PANTHER" id="PTHR12045">
    <property type="entry name" value="ALLANTOICASE"/>
    <property type="match status" value="1"/>
</dbReference>
<evidence type="ECO:0000313" key="4">
    <source>
        <dbReference type="EMBL" id="OXU28049.1"/>
    </source>
</evidence>
<dbReference type="SUPFAM" id="SSF49785">
    <property type="entry name" value="Galactose-binding domain-like"/>
    <property type="match status" value="2"/>
</dbReference>
<dbReference type="GO" id="GO:0004037">
    <property type="term" value="F:allantoicase activity"/>
    <property type="evidence" value="ECO:0007669"/>
    <property type="project" value="InterPro"/>
</dbReference>
<dbReference type="HAMAP" id="MF_00813">
    <property type="entry name" value="Allantoicase"/>
    <property type="match status" value="1"/>
</dbReference>
<dbReference type="PIRSF" id="PIRSF016516">
    <property type="entry name" value="Allantoicase"/>
    <property type="match status" value="1"/>
</dbReference>
<dbReference type="InterPro" id="IPR005164">
    <property type="entry name" value="Allantoicase"/>
</dbReference>
<sequence>MKMLPDFVEGVQVNSEENGGTILFATDDFFAVAENLLKSEEPVWKEDYTEFGKWMDGWETRRKRIAGHDWAVIALGKPSILSGICVDTAFFTGNYAPRFSLQGACLFQTAKGIQNRRNKMGSAATAEDLEKASELQSENWETIMPMTSLKSGNLNTRKHFFELDTGDRVYTHLRLNIFPDGGVARLRVYGENSKSLPNNRLHMMQPLRGKCVDFSNAHFGHPDTLLVPGPPKGMHDAWETARRLDRPPEIQVDDSGFMQINGEEWATLLLEKAVYVHYIEVDTRFFKGNCPDNVKIEGTYVEPGQDLKSASWDIILSRTKLMPNQSNGLNHPFIEFINRPINHVKVIIAPDGGIARVRIYGSECDSLKQHKPDD</sequence>
<dbReference type="EMBL" id="NNAY01000487">
    <property type="protein sequence ID" value="OXU28049.1"/>
    <property type="molecule type" value="Genomic_DNA"/>
</dbReference>
<reference evidence="4 5" key="1">
    <citation type="journal article" date="2017" name="Curr. Biol.">
        <title>The Evolution of Venom by Co-option of Single-Copy Genes.</title>
        <authorList>
            <person name="Martinson E.O."/>
            <person name="Mrinalini"/>
            <person name="Kelkar Y.D."/>
            <person name="Chang C.H."/>
            <person name="Werren J.H."/>
        </authorList>
    </citation>
    <scope>NUCLEOTIDE SEQUENCE [LARGE SCALE GENOMIC DNA]</scope>
    <source>
        <strain evidence="4 5">Alberta</strain>
        <tissue evidence="4">Whole body</tissue>
    </source>
</reference>
<dbReference type="AlphaFoldDB" id="A0A232FC74"/>
<gene>
    <name evidence="4" type="ORF">TSAR_008863</name>
</gene>
<accession>A0A232FC74</accession>
<dbReference type="STRING" id="543379.A0A232FC74"/>
<dbReference type="Gene3D" id="2.60.120.260">
    <property type="entry name" value="Galactose-binding domain-like"/>
    <property type="match status" value="2"/>
</dbReference>
<dbReference type="InterPro" id="IPR015908">
    <property type="entry name" value="Allantoicase_dom"/>
</dbReference>
<dbReference type="PANTHER" id="PTHR12045:SF3">
    <property type="entry name" value="INACTIVE ALLANTOICASE-RELATED"/>
    <property type="match status" value="1"/>
</dbReference>
<dbReference type="Proteomes" id="UP000215335">
    <property type="component" value="Unassembled WGS sequence"/>
</dbReference>
<keyword evidence="5" id="KW-1185">Reference proteome</keyword>
<feature type="domain" description="Allantoicase" evidence="3">
    <location>
        <begin position="19"/>
        <end position="192"/>
    </location>
</feature>
<comment type="similarity">
    <text evidence="1">Belongs to the allantoicase family.</text>
</comment>
<dbReference type="OrthoDB" id="10266039at2759"/>
<comment type="caution">
    <text evidence="4">The sequence shown here is derived from an EMBL/GenBank/DDBJ whole genome shotgun (WGS) entry which is preliminary data.</text>
</comment>
<dbReference type="GO" id="GO:0000256">
    <property type="term" value="P:allantoin catabolic process"/>
    <property type="evidence" value="ECO:0007669"/>
    <property type="project" value="InterPro"/>
</dbReference>
<evidence type="ECO:0000256" key="2">
    <source>
        <dbReference type="ARBA" id="ARBA00031078"/>
    </source>
</evidence>
<dbReference type="Pfam" id="PF03561">
    <property type="entry name" value="Allantoicase"/>
    <property type="match status" value="2"/>
</dbReference>
<evidence type="ECO:0000259" key="3">
    <source>
        <dbReference type="Pfam" id="PF03561"/>
    </source>
</evidence>